<dbReference type="InterPro" id="IPR000086">
    <property type="entry name" value="NUDIX_hydrolase_dom"/>
</dbReference>
<organism evidence="5 6">
    <name type="scientific">Desmophyllum pertusum</name>
    <dbReference type="NCBI Taxonomy" id="174260"/>
    <lineage>
        <taxon>Eukaryota</taxon>
        <taxon>Metazoa</taxon>
        <taxon>Cnidaria</taxon>
        <taxon>Anthozoa</taxon>
        <taxon>Hexacorallia</taxon>
        <taxon>Scleractinia</taxon>
        <taxon>Caryophylliina</taxon>
        <taxon>Caryophylliidae</taxon>
        <taxon>Desmophyllum</taxon>
    </lineage>
</organism>
<dbReference type="InterPro" id="IPR020084">
    <property type="entry name" value="NUDIX_hydrolase_CS"/>
</dbReference>
<keyword evidence="2 3" id="KW-0378">Hydrolase</keyword>
<reference evidence="5" key="1">
    <citation type="submission" date="2023-01" db="EMBL/GenBank/DDBJ databases">
        <title>Genome assembly of the deep-sea coral Lophelia pertusa.</title>
        <authorList>
            <person name="Herrera S."/>
            <person name="Cordes E."/>
        </authorList>
    </citation>
    <scope>NUCLEOTIDE SEQUENCE</scope>
    <source>
        <strain evidence="5">USNM1676648</strain>
        <tissue evidence="5">Polyp</tissue>
    </source>
</reference>
<gene>
    <name evidence="5" type="ORF">OS493_024857</name>
</gene>
<evidence type="ECO:0000313" key="6">
    <source>
        <dbReference type="Proteomes" id="UP001163046"/>
    </source>
</evidence>
<dbReference type="AlphaFoldDB" id="A0A9X0CPR3"/>
<dbReference type="EMBL" id="MU826845">
    <property type="protein sequence ID" value="KAJ7371517.1"/>
    <property type="molecule type" value="Genomic_DNA"/>
</dbReference>
<feature type="domain" description="Nudix hydrolase" evidence="4">
    <location>
        <begin position="119"/>
        <end position="248"/>
    </location>
</feature>
<dbReference type="OrthoDB" id="447842at2759"/>
<dbReference type="Pfam" id="PF18290">
    <property type="entry name" value="Nudix_hydro"/>
    <property type="match status" value="1"/>
</dbReference>
<name>A0A9X0CPR3_9CNID</name>
<sequence>MSTTVALNAEGYLEPSSNEPVEKCTFKGIKDIFGGITINTDKEKCKNEEEFERKLIASLATYKQCAIRGVWLRISINDSSFIPIAVKHGFLFHHTYPTYIILTQWLPEDEPNTLPSFATSYLGAGGLVINEKNQVLTVCERFSKTKHWKLPGGMVDRDENIVEAVKREVLEETGIQTTFVSLICFRHMLNFRFGCSDIYFICQLKPLTQDINIDTREIADARWMDLDEYIASPLVNDSNRFIAVAYKNNFHDNDNVKIETKEVRVARTVGTFFSLNQCKANQNRDDGN</sequence>
<dbReference type="PRINTS" id="PR01356">
    <property type="entry name" value="GFGPROTEIN"/>
</dbReference>
<dbReference type="InterPro" id="IPR003293">
    <property type="entry name" value="Nudix_hydrolase6-like"/>
</dbReference>
<dbReference type="PRINTS" id="PR00502">
    <property type="entry name" value="NUDIXFAMILY"/>
</dbReference>
<dbReference type="Proteomes" id="UP001163046">
    <property type="component" value="Unassembled WGS sequence"/>
</dbReference>
<comment type="caution">
    <text evidence="5">The sequence shown here is derived from an EMBL/GenBank/DDBJ whole genome shotgun (WGS) entry which is preliminary data.</text>
</comment>
<dbReference type="Gene3D" id="3.40.630.30">
    <property type="match status" value="1"/>
</dbReference>
<evidence type="ECO:0000259" key="4">
    <source>
        <dbReference type="PROSITE" id="PS51462"/>
    </source>
</evidence>
<dbReference type="InterPro" id="IPR040618">
    <property type="entry name" value="Pre-Nudix"/>
</dbReference>
<dbReference type="SUPFAM" id="SSF55811">
    <property type="entry name" value="Nudix"/>
    <property type="match status" value="1"/>
</dbReference>
<dbReference type="PROSITE" id="PS51462">
    <property type="entry name" value="NUDIX"/>
    <property type="match status" value="1"/>
</dbReference>
<dbReference type="Gene3D" id="3.90.79.10">
    <property type="entry name" value="Nucleoside Triphosphate Pyrophosphohydrolase"/>
    <property type="match status" value="1"/>
</dbReference>
<dbReference type="PANTHER" id="PTHR13994:SF13">
    <property type="entry name" value="FI03680P"/>
    <property type="match status" value="1"/>
</dbReference>
<protein>
    <recommendedName>
        <fullName evidence="4">Nudix hydrolase domain-containing protein</fullName>
    </recommendedName>
</protein>
<dbReference type="PROSITE" id="PS00893">
    <property type="entry name" value="NUDIX_BOX"/>
    <property type="match status" value="1"/>
</dbReference>
<evidence type="ECO:0000313" key="5">
    <source>
        <dbReference type="EMBL" id="KAJ7371517.1"/>
    </source>
</evidence>
<dbReference type="Pfam" id="PF00293">
    <property type="entry name" value="NUDIX"/>
    <property type="match status" value="1"/>
</dbReference>
<dbReference type="CDD" id="cd04670">
    <property type="entry name" value="NUDIX_ASFGF2_Nudt6"/>
    <property type="match status" value="1"/>
</dbReference>
<accession>A0A9X0CPR3</accession>
<dbReference type="InterPro" id="IPR015797">
    <property type="entry name" value="NUDIX_hydrolase-like_dom_sf"/>
</dbReference>
<evidence type="ECO:0000256" key="2">
    <source>
        <dbReference type="ARBA" id="ARBA00022801"/>
    </source>
</evidence>
<dbReference type="FunFam" id="3.90.79.10:FF:000015">
    <property type="entry name" value="Nudix hydrolase 8"/>
    <property type="match status" value="1"/>
</dbReference>
<dbReference type="GO" id="GO:0047631">
    <property type="term" value="F:ADP-ribose diphosphatase activity"/>
    <property type="evidence" value="ECO:0007669"/>
    <property type="project" value="TreeGrafter"/>
</dbReference>
<proteinExistence type="inferred from homology"/>
<comment type="similarity">
    <text evidence="1 3">Belongs to the Nudix hydrolase family.</text>
</comment>
<dbReference type="GO" id="GO:0051287">
    <property type="term" value="F:NAD binding"/>
    <property type="evidence" value="ECO:0007669"/>
    <property type="project" value="TreeGrafter"/>
</dbReference>
<evidence type="ECO:0000256" key="1">
    <source>
        <dbReference type="ARBA" id="ARBA00005582"/>
    </source>
</evidence>
<dbReference type="InterPro" id="IPR020476">
    <property type="entry name" value="Nudix_hydrolase"/>
</dbReference>
<dbReference type="GO" id="GO:0035529">
    <property type="term" value="F:NADH pyrophosphatase activity"/>
    <property type="evidence" value="ECO:0007669"/>
    <property type="project" value="TreeGrafter"/>
</dbReference>
<evidence type="ECO:0000256" key="3">
    <source>
        <dbReference type="RuleBase" id="RU003476"/>
    </source>
</evidence>
<keyword evidence="6" id="KW-1185">Reference proteome</keyword>
<dbReference type="PANTHER" id="PTHR13994">
    <property type="entry name" value="NUDIX HYDROLASE RELATED"/>
    <property type="match status" value="1"/>
</dbReference>